<protein>
    <submittedName>
        <fullName evidence="3">Uncharacterized protein</fullName>
    </submittedName>
</protein>
<reference evidence="3 4" key="1">
    <citation type="submission" date="2019-06" db="EMBL/GenBank/DDBJ databases">
        <title>A chromosomal-level reference genome of Carpinus fangiana (Coryloideae, Betulaceae).</title>
        <authorList>
            <person name="Yang X."/>
            <person name="Wang Z."/>
            <person name="Zhang L."/>
            <person name="Hao G."/>
            <person name="Liu J."/>
            <person name="Yang Y."/>
        </authorList>
    </citation>
    <scope>NUCLEOTIDE SEQUENCE [LARGE SCALE GENOMIC DNA]</scope>
    <source>
        <strain evidence="3">Cfa_2016G</strain>
        <tissue evidence="3">Leaf</tissue>
    </source>
</reference>
<dbReference type="Pfam" id="PF11443">
    <property type="entry name" value="DUF2828"/>
    <property type="match status" value="2"/>
</dbReference>
<dbReference type="Pfam" id="PF25043">
    <property type="entry name" value="DUF7788"/>
    <property type="match status" value="1"/>
</dbReference>
<dbReference type="PIRSF" id="PIRSF015417">
    <property type="entry name" value="T31B5_30_vWA"/>
    <property type="match status" value="1"/>
</dbReference>
<dbReference type="Proteomes" id="UP000327013">
    <property type="component" value="Chromosome 2"/>
</dbReference>
<dbReference type="OrthoDB" id="1149618at2759"/>
<evidence type="ECO:0000259" key="2">
    <source>
        <dbReference type="Pfam" id="PF25043"/>
    </source>
</evidence>
<evidence type="ECO:0000259" key="1">
    <source>
        <dbReference type="Pfam" id="PF11443"/>
    </source>
</evidence>
<dbReference type="InterPro" id="IPR058580">
    <property type="entry name" value="DUF2828"/>
</dbReference>
<evidence type="ECO:0000313" key="3">
    <source>
        <dbReference type="EMBL" id="KAE8010195.1"/>
    </source>
</evidence>
<evidence type="ECO:0000313" key="4">
    <source>
        <dbReference type="Proteomes" id="UP000327013"/>
    </source>
</evidence>
<feature type="domain" description="DUF2828" evidence="1">
    <location>
        <begin position="209"/>
        <end position="412"/>
    </location>
</feature>
<gene>
    <name evidence="3" type="ORF">FH972_006585</name>
</gene>
<keyword evidence="4" id="KW-1185">Reference proteome</keyword>
<name>A0A5N6QSQ7_9ROSI</name>
<feature type="domain" description="DUF2828" evidence="1">
    <location>
        <begin position="98"/>
        <end position="195"/>
    </location>
</feature>
<dbReference type="EMBL" id="CM017322">
    <property type="protein sequence ID" value="KAE8010195.1"/>
    <property type="molecule type" value="Genomic_DNA"/>
</dbReference>
<organism evidence="3 4">
    <name type="scientific">Carpinus fangiana</name>
    <dbReference type="NCBI Taxonomy" id="176857"/>
    <lineage>
        <taxon>Eukaryota</taxon>
        <taxon>Viridiplantae</taxon>
        <taxon>Streptophyta</taxon>
        <taxon>Embryophyta</taxon>
        <taxon>Tracheophyta</taxon>
        <taxon>Spermatophyta</taxon>
        <taxon>Magnoliopsida</taxon>
        <taxon>eudicotyledons</taxon>
        <taxon>Gunneridae</taxon>
        <taxon>Pentapetalae</taxon>
        <taxon>rosids</taxon>
        <taxon>fabids</taxon>
        <taxon>Fagales</taxon>
        <taxon>Betulaceae</taxon>
        <taxon>Carpinus</taxon>
    </lineage>
</organism>
<dbReference type="InterPro" id="IPR011205">
    <property type="entry name" value="UCP015417_vWA"/>
</dbReference>
<dbReference type="PANTHER" id="PTHR31373">
    <property type="entry name" value="OS06G0652100 PROTEIN"/>
    <property type="match status" value="1"/>
</dbReference>
<dbReference type="InterPro" id="IPR056690">
    <property type="entry name" value="DUF7788"/>
</dbReference>
<accession>A0A5N6QSQ7</accession>
<dbReference type="AlphaFoldDB" id="A0A5N6QSQ7"/>
<feature type="domain" description="DUF7788" evidence="2">
    <location>
        <begin position="415"/>
        <end position="619"/>
    </location>
</feature>
<dbReference type="PANTHER" id="PTHR31373:SF17">
    <property type="entry name" value="OS06G0652100 PROTEIN"/>
    <property type="match status" value="1"/>
</dbReference>
<proteinExistence type="predicted"/>
<sequence>MNMNKALTLSSRRVGMLELCKFHMKSYISRFGTQIHISMKPVLEIKKKKKVLEIKEPHMRLLGPWSYDRCLVSATRYLTRISRPCHPWIKGYYTPLAISTGNPCVDLFLFEGICIDRVYYYVLDLAWNHNPLTTLKIILYMPKIPMLRAHQRFHRPLLWLYHKHYKTLACNLRSLAECGYLKHLPLLLLQLLKSDSKLEFNDWDICADFLHAYYGDDDYRFMYNEISDLFSELLKSDLEFLKSGDLHKISLAAKFCPSLNTFFDYATLMCESISRRLFPQDLDPIYKKISERHYAYRVRDRLHKEVIAPLRRALISRESYIPAEEVPIQLFKETRLTHNKDTQHNEALLTSCTRERNMNFKNRHVRKYANTKIPVDKLLPHNILGSLYDGSCAECANLQWKKMIEHLTTKGKFTNCLACCDVSPRMTGFCTTVSIALGLLISDLSQGPWRGKIMTFSHDPQLQKIEGMDLQSRTDFMETIMDRGVGIDIRKVFLHILEVAVKENIDKDKMMRTIFVFTSVDFYETCGHDNWNIDYQKIRNKFHENGYTTLPVIVFWNLLRYRHCFSFVREFNVLKRPGSGFDFGLGIMPNGPQGVILIKGFSNELLRLAIENNGDMDPDAIMEMVISDKRYEKVMVCD</sequence>